<sequence>MKIGQPKLILNPYVWLPGYGESKVSFRSIGADVILDIEYERDVPGIEGADTVQSLRREIAFKSVRAFMRVPFPGSMFFEFYGDSSKFGLGELTEFMGSEWVSSSMEICGSVSAGGSSEVRHFSIQFLSENVAFHVLAEAVSLSDEQLAV</sequence>
<proteinExistence type="predicted"/>
<comment type="caution">
    <text evidence="1">The sequence shown here is derived from an EMBL/GenBank/DDBJ whole genome shotgun (WGS) entry which is preliminary data.</text>
</comment>
<evidence type="ECO:0000313" key="1">
    <source>
        <dbReference type="EMBL" id="GIZ90504.1"/>
    </source>
</evidence>
<name>A0AA37CKQ5_AQUAC</name>
<dbReference type="Proteomes" id="UP000887212">
    <property type="component" value="Unassembled WGS sequence"/>
</dbReference>
<protein>
    <submittedName>
        <fullName evidence="1">Uncharacterized protein</fullName>
    </submittedName>
</protein>
<dbReference type="RefSeq" id="WP_203792079.1">
    <property type="nucleotide sequence ID" value="NZ_AP024354.1"/>
</dbReference>
<dbReference type="EMBL" id="BPMS01000027">
    <property type="protein sequence ID" value="GIZ90504.1"/>
    <property type="molecule type" value="Genomic_DNA"/>
</dbReference>
<organism evidence="1 3">
    <name type="scientific">Aquipseudomonas alcaligenes</name>
    <name type="common">Pseudomonas alcaligenes</name>
    <dbReference type="NCBI Taxonomy" id="43263"/>
    <lineage>
        <taxon>Bacteria</taxon>
        <taxon>Pseudomonadati</taxon>
        <taxon>Pseudomonadota</taxon>
        <taxon>Gammaproteobacteria</taxon>
        <taxon>Pseudomonadales</taxon>
        <taxon>Pseudomonadaceae</taxon>
        <taxon>Aquipseudomonas</taxon>
    </lineage>
</organism>
<dbReference type="Proteomes" id="UP000887228">
    <property type="component" value="Unassembled WGS sequence"/>
</dbReference>
<reference evidence="1 4" key="1">
    <citation type="submission" date="2021-07" db="EMBL/GenBank/DDBJ databases">
        <title>Whole genome sequencing of carbapenem-resistant Pseudomonas spp. isolated in Japan.</title>
        <authorList>
            <person name="Suzuki M."/>
            <person name="Maehana S."/>
            <person name="Kitasato H."/>
        </authorList>
    </citation>
    <scope>NUCLEOTIDE SEQUENCE</scope>
    <source>
        <strain evidence="1">KAM435</strain>
        <strain evidence="2 4">KAM436</strain>
    </source>
</reference>
<evidence type="ECO:0000313" key="3">
    <source>
        <dbReference type="Proteomes" id="UP000887212"/>
    </source>
</evidence>
<dbReference type="AlphaFoldDB" id="A0AA37CKQ5"/>
<dbReference type="EMBL" id="BPMT01000025">
    <property type="protein sequence ID" value="GIZ94876.1"/>
    <property type="molecule type" value="Genomic_DNA"/>
</dbReference>
<evidence type="ECO:0000313" key="2">
    <source>
        <dbReference type="EMBL" id="GIZ94876.1"/>
    </source>
</evidence>
<accession>A0AA37CKQ5</accession>
<evidence type="ECO:0000313" key="4">
    <source>
        <dbReference type="Proteomes" id="UP000887228"/>
    </source>
</evidence>
<gene>
    <name evidence="1" type="ORF">KAM435_38310</name>
    <name evidence="2" type="ORF">KAM436_38440</name>
</gene>